<dbReference type="SUPFAM" id="SSF53335">
    <property type="entry name" value="S-adenosyl-L-methionine-dependent methyltransferases"/>
    <property type="match status" value="1"/>
</dbReference>
<keyword evidence="2" id="KW-0489">Methyltransferase</keyword>
<sequence>MVPHNETERVRAFYDSFAARYDQSMNFSEKFFVGDGRAWACSQAHGQVLELAIGTGRNLSFYAEDVDLTAIELSPSMLEVARQRARDLKREVELVNGDAQALPFPDQSFDTVVCTLALCTIPDEHKAVAEVWRVLRPGGRFIALEHVRSPNIIIRGIERLLEPMSVRTEADHLLREPVEAAQAAGFSIEYLTRHKLGVIERLIARKAEQ</sequence>
<dbReference type="Proteomes" id="UP000287224">
    <property type="component" value="Unassembled WGS sequence"/>
</dbReference>
<dbReference type="InterPro" id="IPR052356">
    <property type="entry name" value="Thiol_S-MT"/>
</dbReference>
<keyword evidence="2" id="KW-0830">Ubiquinone</keyword>
<dbReference type="GO" id="GO:0032259">
    <property type="term" value="P:methylation"/>
    <property type="evidence" value="ECO:0007669"/>
    <property type="project" value="UniProtKB-KW"/>
</dbReference>
<evidence type="ECO:0000313" key="2">
    <source>
        <dbReference type="EMBL" id="GCE06067.1"/>
    </source>
</evidence>
<evidence type="ECO:0000259" key="1">
    <source>
        <dbReference type="Pfam" id="PF08241"/>
    </source>
</evidence>
<gene>
    <name evidence="2" type="primary">ubiE_1</name>
    <name evidence="2" type="ORF">KDAU_33960</name>
</gene>
<name>A0A401ZGS3_9CHLR</name>
<dbReference type="InterPro" id="IPR029063">
    <property type="entry name" value="SAM-dependent_MTases_sf"/>
</dbReference>
<keyword evidence="2" id="KW-0808">Transferase</keyword>
<dbReference type="Pfam" id="PF08241">
    <property type="entry name" value="Methyltransf_11"/>
    <property type="match status" value="1"/>
</dbReference>
<dbReference type="EMBL" id="BIFQ01000001">
    <property type="protein sequence ID" value="GCE06067.1"/>
    <property type="molecule type" value="Genomic_DNA"/>
</dbReference>
<dbReference type="OrthoDB" id="9772751at2"/>
<dbReference type="AlphaFoldDB" id="A0A401ZGS3"/>
<dbReference type="PANTHER" id="PTHR45036:SF1">
    <property type="entry name" value="METHYLTRANSFERASE LIKE 7A"/>
    <property type="match status" value="1"/>
</dbReference>
<reference evidence="3" key="1">
    <citation type="submission" date="2018-12" db="EMBL/GenBank/DDBJ databases">
        <title>Tengunoibacter tsumagoiensis gen. nov., sp. nov., Dictyobacter kobayashii sp. nov., D. alpinus sp. nov., and D. joshuensis sp. nov. and description of Dictyobacteraceae fam. nov. within the order Ktedonobacterales isolated from Tengu-no-mugimeshi.</title>
        <authorList>
            <person name="Wang C.M."/>
            <person name="Zheng Y."/>
            <person name="Sakai Y."/>
            <person name="Toyoda A."/>
            <person name="Minakuchi Y."/>
            <person name="Abe K."/>
            <person name="Yokota A."/>
            <person name="Yabe S."/>
        </authorList>
    </citation>
    <scope>NUCLEOTIDE SEQUENCE [LARGE SCALE GENOMIC DNA]</scope>
    <source>
        <strain evidence="3">S-27</strain>
    </source>
</reference>
<dbReference type="GO" id="GO:0008757">
    <property type="term" value="F:S-adenosylmethionine-dependent methyltransferase activity"/>
    <property type="evidence" value="ECO:0007669"/>
    <property type="project" value="InterPro"/>
</dbReference>
<evidence type="ECO:0000313" key="3">
    <source>
        <dbReference type="Proteomes" id="UP000287224"/>
    </source>
</evidence>
<accession>A0A401ZGS3</accession>
<feature type="domain" description="Methyltransferase type 11" evidence="1">
    <location>
        <begin position="49"/>
        <end position="142"/>
    </location>
</feature>
<dbReference type="PANTHER" id="PTHR45036">
    <property type="entry name" value="METHYLTRANSFERASE LIKE 7B"/>
    <property type="match status" value="1"/>
</dbReference>
<dbReference type="InterPro" id="IPR013216">
    <property type="entry name" value="Methyltransf_11"/>
</dbReference>
<dbReference type="CDD" id="cd02440">
    <property type="entry name" value="AdoMet_MTases"/>
    <property type="match status" value="1"/>
</dbReference>
<dbReference type="RefSeq" id="WP_126597050.1">
    <property type="nucleotide sequence ID" value="NZ_BIFQ01000001.1"/>
</dbReference>
<organism evidence="2 3">
    <name type="scientific">Dictyobacter aurantiacus</name>
    <dbReference type="NCBI Taxonomy" id="1936993"/>
    <lineage>
        <taxon>Bacteria</taxon>
        <taxon>Bacillati</taxon>
        <taxon>Chloroflexota</taxon>
        <taxon>Ktedonobacteria</taxon>
        <taxon>Ktedonobacterales</taxon>
        <taxon>Dictyobacteraceae</taxon>
        <taxon>Dictyobacter</taxon>
    </lineage>
</organism>
<comment type="caution">
    <text evidence="2">The sequence shown here is derived from an EMBL/GenBank/DDBJ whole genome shotgun (WGS) entry which is preliminary data.</text>
</comment>
<proteinExistence type="predicted"/>
<keyword evidence="3" id="KW-1185">Reference proteome</keyword>
<protein>
    <submittedName>
        <fullName evidence="2">Ubiquinone/menaquinone biosynthesis methyltransferase</fullName>
    </submittedName>
</protein>
<dbReference type="Gene3D" id="3.40.50.150">
    <property type="entry name" value="Vaccinia Virus protein VP39"/>
    <property type="match status" value="1"/>
</dbReference>